<feature type="compositionally biased region" description="Low complexity" evidence="2">
    <location>
        <begin position="309"/>
        <end position="320"/>
    </location>
</feature>
<dbReference type="SUPFAM" id="SSF47576">
    <property type="entry name" value="Calponin-homology domain, CH-domain"/>
    <property type="match status" value="1"/>
</dbReference>
<proteinExistence type="predicted"/>
<organism evidence="4 5">
    <name type="scientific">Anaeramoeba flamelloides</name>
    <dbReference type="NCBI Taxonomy" id="1746091"/>
    <lineage>
        <taxon>Eukaryota</taxon>
        <taxon>Metamonada</taxon>
        <taxon>Anaeramoebidae</taxon>
        <taxon>Anaeramoeba</taxon>
    </lineage>
</organism>
<protein>
    <submittedName>
        <fullName evidence="4">Alpha-actinin sarcomeric-related</fullName>
    </submittedName>
</protein>
<feature type="coiled-coil region" evidence="1">
    <location>
        <begin position="768"/>
        <end position="809"/>
    </location>
</feature>
<name>A0AAV8AD47_9EUKA</name>
<feature type="compositionally biased region" description="Basic and acidic residues" evidence="2">
    <location>
        <begin position="297"/>
        <end position="307"/>
    </location>
</feature>
<feature type="domain" description="Calponin-homology (CH)" evidence="3">
    <location>
        <begin position="21"/>
        <end position="126"/>
    </location>
</feature>
<evidence type="ECO:0000256" key="2">
    <source>
        <dbReference type="SAM" id="MobiDB-lite"/>
    </source>
</evidence>
<keyword evidence="1" id="KW-0175">Coiled coil</keyword>
<dbReference type="InterPro" id="IPR001715">
    <property type="entry name" value="CH_dom"/>
</dbReference>
<dbReference type="SMART" id="SM00033">
    <property type="entry name" value="CH"/>
    <property type="match status" value="2"/>
</dbReference>
<dbReference type="Proteomes" id="UP001146793">
    <property type="component" value="Unassembled WGS sequence"/>
</dbReference>
<comment type="caution">
    <text evidence="4">The sequence shown here is derived from an EMBL/GenBank/DDBJ whole genome shotgun (WGS) entry which is preliminary data.</text>
</comment>
<evidence type="ECO:0000313" key="4">
    <source>
        <dbReference type="EMBL" id="KAJ3450408.1"/>
    </source>
</evidence>
<feature type="region of interest" description="Disordered" evidence="2">
    <location>
        <begin position="272"/>
        <end position="331"/>
    </location>
</feature>
<feature type="coiled-coil region" evidence="1">
    <location>
        <begin position="517"/>
        <end position="615"/>
    </location>
</feature>
<evidence type="ECO:0000259" key="3">
    <source>
        <dbReference type="PROSITE" id="PS50021"/>
    </source>
</evidence>
<gene>
    <name evidence="4" type="ORF">M0812_06584</name>
</gene>
<feature type="domain" description="Calponin-homology (CH)" evidence="3">
    <location>
        <begin position="135"/>
        <end position="238"/>
    </location>
</feature>
<reference evidence="4" key="1">
    <citation type="submission" date="2022-08" db="EMBL/GenBank/DDBJ databases">
        <title>Novel sulphate-reducing endosymbionts in the free-living metamonad Anaeramoeba.</title>
        <authorList>
            <person name="Jerlstrom-Hultqvist J."/>
            <person name="Cepicka I."/>
            <person name="Gallot-Lavallee L."/>
            <person name="Salas-Leiva D."/>
            <person name="Curtis B.A."/>
            <person name="Zahonova K."/>
            <person name="Pipaliya S."/>
            <person name="Dacks J."/>
            <person name="Roger A.J."/>
        </authorList>
    </citation>
    <scope>NUCLEOTIDE SEQUENCE</scope>
    <source>
        <strain evidence="4">Busselton2</strain>
    </source>
</reference>
<accession>A0AAV8AD47</accession>
<feature type="region of interest" description="Disordered" evidence="2">
    <location>
        <begin position="368"/>
        <end position="389"/>
    </location>
</feature>
<dbReference type="Gene3D" id="1.10.418.10">
    <property type="entry name" value="Calponin-like domain"/>
    <property type="match status" value="2"/>
</dbReference>
<dbReference type="PROSITE" id="PS50021">
    <property type="entry name" value="CH"/>
    <property type="match status" value="2"/>
</dbReference>
<evidence type="ECO:0000313" key="5">
    <source>
        <dbReference type="Proteomes" id="UP001146793"/>
    </source>
</evidence>
<sequence length="1069" mass="125488">MSKLEEEDFSLQPFEESILQKPTKKVLFKWVKHYLPLRSQRSFKSLAYSFESGNILVELLQSLSNQGFADFKKKAKSKTDKLYNLTLAINFCKGRGIPLKIIPEDILKHNEKKIVVMIWKIALFFSVGNLFTHKVDHNSYLLEWCKSVTESYNVKITDFENSFRDGSAFCAIIDAHNDGLINTSTLNKKKSMENLKKAFEISDLLNIPRLLDTREVSSGKIGKYGILLYISELYKKFANHKEQILIIFKRFNIPEKKTHKILLQQGINLKNKQRKSTNKSESERESESETESESENEEIKKEKDQGKKTTNNNTLNTILTGSKNEQSDSKNKFSEIVKRYEDKLLAVFVKLREAQLETQKYKEEIEKLKKEKNKEESGDESDPDDPLIKIPKHLRDKERKKLLIMCENQNDDLKQELKEQKEIFETQLKEKANKITFLTDELEKGKLQSEKELQLEEQLNEMEEAIINLKRKKKTLKEKFLTEEKKTQILESKLKNAGLHVKIKNSGGNEYLDMQNQESVTELLKEKDQKIQKLTNEIQDNQSFLSESAELSNELKKKILNLEEQLKTKEIQLKEEFVLKKKEYEQNEKGFQKHKDFLEKVIAGQALELEKLRKKKNSINDGEKDKNINILLNNENKNFNKNNVKKMESDYLKIKNEYGTLEIEKNKLLDQNEKLNKDKKEIEEKLKHSEELLNLNKKINLDEIKKLKKDLFNSKRKYELFSDQVNRSKNAKNAELRKLGQAVMDKEKKIQTLRDSILELKGTTTEMLNRSKKRIQVLTQEVESLKTKLNQSKNEKIRLQSTLEDLELKFQKEYESISYIIDELNNNCKNHKKLKKWKGLPELLKFFDCATITYEFERQQQTLRQKENDYKTLSNMLNLRIQEKTDLKNTINILNETEEKMSIELNSLRSRITELKEENEQLKKTNFTRMNSSSNSTFNKISSMGSSNINAGSSYQDLKIQKLQQDILSKEKVIRRLSDLVERNTLLEQIKTESTLDLNTNITIEKLTKQLIDCKMVIQELKRTNTDLFKKSKSNSLGNDEDNFENVFKYKQDREAIIFELDKLDSLVF</sequence>
<feature type="compositionally biased region" description="Basic and acidic residues" evidence="2">
    <location>
        <begin position="278"/>
        <end position="287"/>
    </location>
</feature>
<dbReference type="AlphaFoldDB" id="A0AAV8AD47"/>
<dbReference type="InterPro" id="IPR036872">
    <property type="entry name" value="CH_dom_sf"/>
</dbReference>
<evidence type="ECO:0000256" key="1">
    <source>
        <dbReference type="SAM" id="Coils"/>
    </source>
</evidence>
<dbReference type="Pfam" id="PF00307">
    <property type="entry name" value="CH"/>
    <property type="match status" value="2"/>
</dbReference>
<dbReference type="PANTHER" id="PTHR11915">
    <property type="entry name" value="SPECTRIN/FILAMIN RELATED CYTOSKELETAL PROTEIN"/>
    <property type="match status" value="1"/>
</dbReference>
<feature type="coiled-coil region" evidence="1">
    <location>
        <begin position="856"/>
        <end position="925"/>
    </location>
</feature>
<feature type="coiled-coil region" evidence="1">
    <location>
        <begin position="403"/>
        <end position="486"/>
    </location>
</feature>
<dbReference type="EMBL" id="JANTQA010000012">
    <property type="protein sequence ID" value="KAJ3450408.1"/>
    <property type="molecule type" value="Genomic_DNA"/>
</dbReference>
<feature type="coiled-coil region" evidence="1">
    <location>
        <begin position="644"/>
        <end position="692"/>
    </location>
</feature>